<evidence type="ECO:0000259" key="1">
    <source>
        <dbReference type="Pfam" id="PF05175"/>
    </source>
</evidence>
<dbReference type="InterPro" id="IPR029063">
    <property type="entry name" value="SAM-dependent_MTases_sf"/>
</dbReference>
<dbReference type="EMBL" id="MFMA01000038">
    <property type="protein sequence ID" value="OGG73767.1"/>
    <property type="molecule type" value="Genomic_DNA"/>
</dbReference>
<dbReference type="Pfam" id="PF05175">
    <property type="entry name" value="MTS"/>
    <property type="match status" value="1"/>
</dbReference>
<name>A0A1F6EJJ0_9BACT</name>
<dbReference type="Gene3D" id="3.40.50.150">
    <property type="entry name" value="Vaccinia Virus protein VP39"/>
    <property type="match status" value="1"/>
</dbReference>
<comment type="caution">
    <text evidence="2">The sequence shown here is derived from an EMBL/GenBank/DDBJ whole genome shotgun (WGS) entry which is preliminary data.</text>
</comment>
<dbReference type="AlphaFoldDB" id="A0A1F6EJJ0"/>
<dbReference type="InterPro" id="IPR007848">
    <property type="entry name" value="Small_mtfrase_dom"/>
</dbReference>
<feature type="domain" description="Methyltransferase small" evidence="1">
    <location>
        <begin position="72"/>
        <end position="152"/>
    </location>
</feature>
<accession>A0A1F6EJJ0</accession>
<dbReference type="PANTHER" id="PTHR18895">
    <property type="entry name" value="HEMK METHYLTRANSFERASE"/>
    <property type="match status" value="1"/>
</dbReference>
<reference evidence="2 3" key="1">
    <citation type="journal article" date="2016" name="Nat. Commun.">
        <title>Thousands of microbial genomes shed light on interconnected biogeochemical processes in an aquifer system.</title>
        <authorList>
            <person name="Anantharaman K."/>
            <person name="Brown C.T."/>
            <person name="Hug L.A."/>
            <person name="Sharon I."/>
            <person name="Castelle C.J."/>
            <person name="Probst A.J."/>
            <person name="Thomas B.C."/>
            <person name="Singh A."/>
            <person name="Wilkins M.J."/>
            <person name="Karaoz U."/>
            <person name="Brodie E.L."/>
            <person name="Williams K.H."/>
            <person name="Hubbard S.S."/>
            <person name="Banfield J.F."/>
        </authorList>
    </citation>
    <scope>NUCLEOTIDE SEQUENCE [LARGE SCALE GENOMIC DNA]</scope>
</reference>
<dbReference type="CDD" id="cd02440">
    <property type="entry name" value="AdoMet_MTases"/>
    <property type="match status" value="1"/>
</dbReference>
<sequence length="302" mass="33929">MSKGDEMEPKRDTGPSMFDMKSKFGGVVVYTDPVNRERTDSSDNVMSLLQEEQVFWWEFSKDSIEWAINTVKAEIDFLDVGTGSGVFSLLIAKNTNAKNIRAIDKSARAIEVAKRNAHINDLNIDFRHEPYSEHTAARRSCKVIGFNPPYHLYPSEIEDKMPQHARGGTDGQGVFKEQLTIADRHLADSGIIAFNQMCLGRNGAPEFARYIPELVKETSLAYTNILPPMATGEFLRGVYGDAFLEYQTQTANAFPELYYCNGIISRDNGGKVVVIKHTVPLKGRTWADRIELHRQVALHGLK</sequence>
<dbReference type="SUPFAM" id="SSF53335">
    <property type="entry name" value="S-adenosyl-L-methionine-dependent methyltransferases"/>
    <property type="match status" value="1"/>
</dbReference>
<organism evidence="2 3">
    <name type="scientific">Candidatus Kaiserbacteria bacterium RIFCSPLOWO2_01_FULL_54_20</name>
    <dbReference type="NCBI Taxonomy" id="1798513"/>
    <lineage>
        <taxon>Bacteria</taxon>
        <taxon>Candidatus Kaiseribacteriota</taxon>
    </lineage>
</organism>
<evidence type="ECO:0000313" key="2">
    <source>
        <dbReference type="EMBL" id="OGG73767.1"/>
    </source>
</evidence>
<gene>
    <name evidence="2" type="ORF">A3A40_01420</name>
</gene>
<proteinExistence type="predicted"/>
<protein>
    <recommendedName>
        <fullName evidence="1">Methyltransferase small domain-containing protein</fullName>
    </recommendedName>
</protein>
<dbReference type="Proteomes" id="UP000178427">
    <property type="component" value="Unassembled WGS sequence"/>
</dbReference>
<evidence type="ECO:0000313" key="3">
    <source>
        <dbReference type="Proteomes" id="UP000178427"/>
    </source>
</evidence>
<dbReference type="GO" id="GO:0008168">
    <property type="term" value="F:methyltransferase activity"/>
    <property type="evidence" value="ECO:0007669"/>
    <property type="project" value="InterPro"/>
</dbReference>
<dbReference type="STRING" id="1798513.A3A40_01420"/>
<dbReference type="PANTHER" id="PTHR18895:SF74">
    <property type="entry name" value="MTRF1L RELEASE FACTOR GLUTAMINE METHYLTRANSFERASE"/>
    <property type="match status" value="1"/>
</dbReference>
<dbReference type="InterPro" id="IPR050320">
    <property type="entry name" value="N5-glutamine_MTase"/>
</dbReference>